<feature type="transmembrane region" description="Helical" evidence="6">
    <location>
        <begin position="261"/>
        <end position="287"/>
    </location>
</feature>
<comment type="subcellular location">
    <subcellularLocation>
        <location evidence="1">Cell membrane</location>
        <topology evidence="1">Multi-pass membrane protein</topology>
    </subcellularLocation>
</comment>
<feature type="transmembrane region" description="Helical" evidence="6">
    <location>
        <begin position="196"/>
        <end position="223"/>
    </location>
</feature>
<gene>
    <name evidence="7" type="ORF">EV141_1256</name>
</gene>
<name>A0A4Q7LTB8_9MICO</name>
<dbReference type="RefSeq" id="WP_130485098.1">
    <property type="nucleotide sequence ID" value="NZ_SGWW01000002.1"/>
</dbReference>
<sequence>MLVVALQALVAVALLVALWRLVDGPETARLLAGARLEWVALSVAALTLHTVLAALRWRRVARGLGIELNRRGAVSEYYLAQLVNAVVPGGVVGDASRAVRSRQPAGLGAAGLAVVLERLAGQYALLLVMGVAVTVTIIQPGGIDWPPVVVPLVITVSAIAVALPALLGAAAALPGRIGARALALRDAVRAAVVTRGAATSVAALSLGTTACILVAFAAAAAAVGAPLSVAATLAVVPVVLTTMLLPITVGGWGVREGAAVALLPLAGVTTSAALAASILFGLLALAATLPGIVPLWGRQGPGGGQNVTVWK</sequence>
<evidence type="ECO:0000256" key="3">
    <source>
        <dbReference type="ARBA" id="ARBA00022692"/>
    </source>
</evidence>
<keyword evidence="4 6" id="KW-1133">Transmembrane helix</keyword>
<keyword evidence="5 6" id="KW-0472">Membrane</keyword>
<evidence type="ECO:0000256" key="4">
    <source>
        <dbReference type="ARBA" id="ARBA00022989"/>
    </source>
</evidence>
<reference evidence="7 8" key="1">
    <citation type="journal article" date="2015" name="Stand. Genomic Sci.">
        <title>Genomic Encyclopedia of Bacterial and Archaeal Type Strains, Phase III: the genomes of soil and plant-associated and newly described type strains.</title>
        <authorList>
            <person name="Whitman W.B."/>
            <person name="Woyke T."/>
            <person name="Klenk H.P."/>
            <person name="Zhou Y."/>
            <person name="Lilburn T.G."/>
            <person name="Beck B.J."/>
            <person name="De Vos P."/>
            <person name="Vandamme P."/>
            <person name="Eisen J.A."/>
            <person name="Garrity G."/>
            <person name="Hugenholtz P."/>
            <person name="Kyrpides N.C."/>
        </authorList>
    </citation>
    <scope>NUCLEOTIDE SEQUENCE [LARGE SCALE GENOMIC DNA]</scope>
    <source>
        <strain evidence="7 8">CV2</strain>
    </source>
</reference>
<dbReference type="PANTHER" id="PTHR40277:SF1">
    <property type="entry name" value="BLL5419 PROTEIN"/>
    <property type="match status" value="1"/>
</dbReference>
<evidence type="ECO:0000256" key="6">
    <source>
        <dbReference type="SAM" id="Phobius"/>
    </source>
</evidence>
<keyword evidence="2" id="KW-1003">Cell membrane</keyword>
<evidence type="ECO:0000256" key="2">
    <source>
        <dbReference type="ARBA" id="ARBA00022475"/>
    </source>
</evidence>
<dbReference type="GO" id="GO:0005886">
    <property type="term" value="C:plasma membrane"/>
    <property type="evidence" value="ECO:0007669"/>
    <property type="project" value="UniProtKB-SubCell"/>
</dbReference>
<evidence type="ECO:0000256" key="1">
    <source>
        <dbReference type="ARBA" id="ARBA00004651"/>
    </source>
</evidence>
<organism evidence="7 8">
    <name type="scientific">Microcella putealis</name>
    <dbReference type="NCBI Taxonomy" id="337005"/>
    <lineage>
        <taxon>Bacteria</taxon>
        <taxon>Bacillati</taxon>
        <taxon>Actinomycetota</taxon>
        <taxon>Actinomycetes</taxon>
        <taxon>Micrococcales</taxon>
        <taxon>Microbacteriaceae</taxon>
        <taxon>Microcella</taxon>
    </lineage>
</organism>
<dbReference type="OrthoDB" id="4803763at2"/>
<dbReference type="PANTHER" id="PTHR40277">
    <property type="entry name" value="BLL5419 PROTEIN"/>
    <property type="match status" value="1"/>
</dbReference>
<feature type="transmembrane region" description="Helical" evidence="6">
    <location>
        <begin position="149"/>
        <end position="175"/>
    </location>
</feature>
<keyword evidence="3 6" id="KW-0812">Transmembrane</keyword>
<feature type="transmembrane region" description="Helical" evidence="6">
    <location>
        <begin position="36"/>
        <end position="55"/>
    </location>
</feature>
<dbReference type="Proteomes" id="UP000293519">
    <property type="component" value="Unassembled WGS sequence"/>
</dbReference>
<evidence type="ECO:0000256" key="5">
    <source>
        <dbReference type="ARBA" id="ARBA00023136"/>
    </source>
</evidence>
<dbReference type="EMBL" id="SGWW01000002">
    <property type="protein sequence ID" value="RZS57542.1"/>
    <property type="molecule type" value="Genomic_DNA"/>
</dbReference>
<comment type="caution">
    <text evidence="7">The sequence shown here is derived from an EMBL/GenBank/DDBJ whole genome shotgun (WGS) entry which is preliminary data.</text>
</comment>
<feature type="transmembrane region" description="Helical" evidence="6">
    <location>
        <begin position="123"/>
        <end position="143"/>
    </location>
</feature>
<evidence type="ECO:0000313" key="8">
    <source>
        <dbReference type="Proteomes" id="UP000293519"/>
    </source>
</evidence>
<feature type="transmembrane region" description="Helical" evidence="6">
    <location>
        <begin position="229"/>
        <end position="249"/>
    </location>
</feature>
<evidence type="ECO:0000313" key="7">
    <source>
        <dbReference type="EMBL" id="RZS57542.1"/>
    </source>
</evidence>
<keyword evidence="8" id="KW-1185">Reference proteome</keyword>
<proteinExistence type="predicted"/>
<dbReference type="AlphaFoldDB" id="A0A4Q7LTB8"/>
<protein>
    <submittedName>
        <fullName evidence="7">Uncharacterized membrane protein YbhN (UPF0104 family)</fullName>
    </submittedName>
</protein>
<dbReference type="InterPro" id="IPR022791">
    <property type="entry name" value="L-PG_synthase/AglD"/>
</dbReference>
<dbReference type="Pfam" id="PF03706">
    <property type="entry name" value="LPG_synthase_TM"/>
    <property type="match status" value="1"/>
</dbReference>
<accession>A0A4Q7LTB8</accession>